<keyword evidence="1" id="KW-1017">Isopeptide bond</keyword>
<dbReference type="FunFam" id="2.40.50.140:FF:000146">
    <property type="entry name" value="S1 RNA-binding domain-containing protein 1"/>
    <property type="match status" value="1"/>
</dbReference>
<dbReference type="Pfam" id="PF17674">
    <property type="entry name" value="HHH_9"/>
    <property type="match status" value="1"/>
</dbReference>
<dbReference type="SUPFAM" id="SSF50249">
    <property type="entry name" value="Nucleic acid-binding proteins"/>
    <property type="match status" value="1"/>
</dbReference>
<dbReference type="InterPro" id="IPR037027">
    <property type="entry name" value="YqgF/RNaseH-like_dom_sf"/>
</dbReference>
<dbReference type="InterPro" id="IPR023323">
    <property type="entry name" value="Tex-like_dom_sf"/>
</dbReference>
<dbReference type="InterPro" id="IPR012340">
    <property type="entry name" value="NA-bd_OB-fold"/>
</dbReference>
<dbReference type="Gene3D" id="1.10.3500.10">
    <property type="entry name" value="Tex N-terminal region-like"/>
    <property type="match status" value="1"/>
</dbReference>
<dbReference type="InterPro" id="IPR032639">
    <property type="entry name" value="Tex_YqgF"/>
</dbReference>
<dbReference type="Gene3D" id="1.10.150.310">
    <property type="entry name" value="Tex RuvX-like domain-like"/>
    <property type="match status" value="1"/>
</dbReference>
<dbReference type="Pfam" id="PF00575">
    <property type="entry name" value="S1"/>
    <property type="match status" value="1"/>
</dbReference>
<dbReference type="FunFam" id="1.10.10.650:FF:000001">
    <property type="entry name" value="S1 RNA-binding domain 1"/>
    <property type="match status" value="1"/>
</dbReference>
<dbReference type="Pfam" id="PF09371">
    <property type="entry name" value="Tex_N"/>
    <property type="match status" value="1"/>
</dbReference>
<evidence type="ECO:0000256" key="5">
    <source>
        <dbReference type="ARBA" id="ARBA00023054"/>
    </source>
</evidence>
<feature type="domain" description="S1 motif" evidence="8">
    <location>
        <begin position="964"/>
        <end position="1037"/>
    </location>
</feature>
<dbReference type="Gene3D" id="3.30.420.140">
    <property type="entry name" value="YqgF/RNase H-like domain"/>
    <property type="match status" value="1"/>
</dbReference>
<comment type="caution">
    <text evidence="9">The sequence shown here is derived from an EMBL/GenBank/DDBJ whole genome shotgun (WGS) entry which is preliminary data.</text>
</comment>
<dbReference type="EMBL" id="BAAFJT010000003">
    <property type="protein sequence ID" value="GAB0187319.1"/>
    <property type="molecule type" value="Genomic_DNA"/>
</dbReference>
<sequence>MVLAAPLCESRGGRAVLTGFVQEKSLDIAASASLGKSVWEFSKVLTSRGLQLKYNVKWKHYFHASEMSSLPRRVKSEAKALISEDDELPSFLNSSSESEEEEEEWEPKSKIAKRPRLPKKNEAKTKKVAAPRSAVARKKVKKVAIKEEMDVSLPITPAEDNKMQLLKPKEEDVGTKPKTLNQKPEVPKKMEINSFQGKNIRSLECDEKPSTSVPVVGNQVKHEKSEEDFAFDEPPFKKIKSTTCPEGKPVKNLGGNKIKEEFEMNWDIVQALSEITNVEPWVCANLIRLFQEENTIPFIARYRKELINNLEADALREVQQTLEELRTVAKKTHTMIQKLKKEGKLSGCLLTALLNCRTLEELDHVSAPYKTGSKGTKAQRARQLGLEPAALSLLQNPMELNLFSYIRPNTKGLSAIQEVEAGVQHILADIFAKDKDTLDFIRKLCQQRYICIQSALAKVSSKNGNEKDIDKFQLYHEFSCNIKNIQHHQILAINRGENLKILTVKVNIPDGVKNEFCWWCVNERWRPKQFLKPELMRILRNSVEDAYKRLIYPLLCREFRSKLTSDAEKESVMMFGRNLRQLLLTSPVRGRTLMGVDPGYKHGCKLAIISPTSQILHTDVVYLHSGQGFREAEKIKRLLLQYNCSTVVIGNGTACRETEAYFADLIMKKYFAPLDVVYCIVSEAGASIYSVSPEASKEMPDLDPNLRSAVSIARRVQDPLAELVKIEPKHIGVGMYQHDVSQTLLKATLDSVVEECVSFVGVDINICSEILLRHIAGLNANRAKNIIEWREKNGPFINREQLKEVKGLGPKSFQQCAGFIRFNQEYIKTFCSSKKTELGSYALLPKAGAQGKKKSKPTACASRQPNPLDQTCIHPESYNIAMRFLSFIGGNANDIGKPDMQQKVNAVIQKEGLEGTATRLNTTVHTLQLIIDGLTEPEGFDIRTDFDKPDFKRSIVCFEDLSVGAVLTGKVENATPFGVFVDIGVGKAGLIPVRNITEAKLSKVKKRRSLGLGPGERVEVKVLNVDIPRLRITLDLIRVL</sequence>
<dbReference type="InterPro" id="IPR012337">
    <property type="entry name" value="RNaseH-like_sf"/>
</dbReference>
<dbReference type="SUPFAM" id="SSF47781">
    <property type="entry name" value="RuvA domain 2-like"/>
    <property type="match status" value="2"/>
</dbReference>
<dbReference type="InterPro" id="IPR018974">
    <property type="entry name" value="Tex-like_N"/>
</dbReference>
<dbReference type="PANTHER" id="PTHR10724:SF10">
    <property type="entry name" value="S1 RNA-BINDING DOMAIN-CONTAINING PROTEIN 1"/>
    <property type="match status" value="1"/>
</dbReference>
<dbReference type="SUPFAM" id="SSF53098">
    <property type="entry name" value="Ribonuclease H-like"/>
    <property type="match status" value="1"/>
</dbReference>
<organism evidence="9 10">
    <name type="scientific">Grus japonensis</name>
    <name type="common">Japanese crane</name>
    <name type="synonym">Red-crowned crane</name>
    <dbReference type="NCBI Taxonomy" id="30415"/>
    <lineage>
        <taxon>Eukaryota</taxon>
        <taxon>Metazoa</taxon>
        <taxon>Chordata</taxon>
        <taxon>Craniata</taxon>
        <taxon>Vertebrata</taxon>
        <taxon>Euteleostomi</taxon>
        <taxon>Archelosauria</taxon>
        <taxon>Archosauria</taxon>
        <taxon>Dinosauria</taxon>
        <taxon>Saurischia</taxon>
        <taxon>Theropoda</taxon>
        <taxon>Coelurosauria</taxon>
        <taxon>Aves</taxon>
        <taxon>Neognathae</taxon>
        <taxon>Neoaves</taxon>
        <taxon>Gruiformes</taxon>
        <taxon>Gruidae</taxon>
        <taxon>Grus</taxon>
    </lineage>
</organism>
<evidence type="ECO:0000259" key="8">
    <source>
        <dbReference type="PROSITE" id="PS50126"/>
    </source>
</evidence>
<dbReference type="Pfam" id="PF16921">
    <property type="entry name" value="Tex_YqgF"/>
    <property type="match status" value="1"/>
</dbReference>
<reference evidence="9 10" key="1">
    <citation type="submission" date="2024-06" db="EMBL/GenBank/DDBJ databases">
        <title>The draft genome of Grus japonensis, version 3.</title>
        <authorList>
            <person name="Nabeshima K."/>
            <person name="Suzuki S."/>
            <person name="Onuma M."/>
        </authorList>
    </citation>
    <scope>NUCLEOTIDE SEQUENCE [LARGE SCALE GENOMIC DNA]</scope>
    <source>
        <strain evidence="9 10">451A</strain>
    </source>
</reference>
<dbReference type="Gene3D" id="2.40.50.140">
    <property type="entry name" value="Nucleic acid-binding proteins"/>
    <property type="match status" value="1"/>
</dbReference>
<dbReference type="Proteomes" id="UP001623348">
    <property type="component" value="Unassembled WGS sequence"/>
</dbReference>
<dbReference type="AlphaFoldDB" id="A0ABC9WPF3"/>
<evidence type="ECO:0000313" key="10">
    <source>
        <dbReference type="Proteomes" id="UP001623348"/>
    </source>
</evidence>
<protein>
    <recommendedName>
        <fullName evidence="6">S1 RNA-binding domain-containing protein 1</fullName>
    </recommendedName>
</protein>
<keyword evidence="3" id="KW-0832">Ubl conjugation</keyword>
<dbReference type="SMART" id="SM00732">
    <property type="entry name" value="YqgFc"/>
    <property type="match status" value="1"/>
</dbReference>
<keyword evidence="5" id="KW-0175">Coiled coil</keyword>
<dbReference type="FunFam" id="1.10.3500.10:FF:000003">
    <property type="entry name" value="S1 RNA-binding domain-containing protein 1"/>
    <property type="match status" value="1"/>
</dbReference>
<dbReference type="InterPro" id="IPR044146">
    <property type="entry name" value="S1_Tex"/>
</dbReference>
<dbReference type="Gene3D" id="1.10.10.650">
    <property type="entry name" value="RuvA domain 2-like"/>
    <property type="match status" value="1"/>
</dbReference>
<evidence type="ECO:0000256" key="2">
    <source>
        <dbReference type="ARBA" id="ARBA00022553"/>
    </source>
</evidence>
<dbReference type="InterPro" id="IPR041692">
    <property type="entry name" value="HHH_9"/>
</dbReference>
<gene>
    <name evidence="9" type="ORF">GRJ2_001197200</name>
</gene>
<dbReference type="Pfam" id="PF12836">
    <property type="entry name" value="HHH_3"/>
    <property type="match status" value="1"/>
</dbReference>
<keyword evidence="2" id="KW-0597">Phosphoprotein</keyword>
<keyword evidence="10" id="KW-1185">Reference proteome</keyword>
<dbReference type="PROSITE" id="PS50126">
    <property type="entry name" value="S1"/>
    <property type="match status" value="1"/>
</dbReference>
<dbReference type="CDD" id="cd05685">
    <property type="entry name" value="S1_Tex"/>
    <property type="match status" value="1"/>
</dbReference>
<proteinExistence type="predicted"/>
<name>A0ABC9WPF3_GRUJA</name>
<accession>A0ABC9WPF3</accession>
<dbReference type="InterPro" id="IPR023319">
    <property type="entry name" value="Tex-like_HTH_dom_sf"/>
</dbReference>
<dbReference type="FunFam" id="3.30.420.140:FF:000001">
    <property type="entry name" value="RNA-binding transcriptional accessory protein"/>
    <property type="match status" value="1"/>
</dbReference>
<evidence type="ECO:0000313" key="9">
    <source>
        <dbReference type="EMBL" id="GAB0187319.1"/>
    </source>
</evidence>
<dbReference type="InterPro" id="IPR006641">
    <property type="entry name" value="YqgF/RNaseH-like_dom"/>
</dbReference>
<evidence type="ECO:0000256" key="4">
    <source>
        <dbReference type="ARBA" id="ARBA00022884"/>
    </source>
</evidence>
<dbReference type="InterPro" id="IPR010994">
    <property type="entry name" value="RuvA_2-like"/>
</dbReference>
<dbReference type="SMART" id="SM00316">
    <property type="entry name" value="S1"/>
    <property type="match status" value="1"/>
</dbReference>
<feature type="region of interest" description="Disordered" evidence="7">
    <location>
        <begin position="87"/>
        <end position="133"/>
    </location>
</feature>
<dbReference type="InterPro" id="IPR050437">
    <property type="entry name" value="Ribos_protein_bS1-like"/>
</dbReference>
<dbReference type="SUPFAM" id="SSF158832">
    <property type="entry name" value="Tex N-terminal region-like"/>
    <property type="match status" value="1"/>
</dbReference>
<evidence type="ECO:0000256" key="3">
    <source>
        <dbReference type="ARBA" id="ARBA00022843"/>
    </source>
</evidence>
<evidence type="ECO:0000256" key="7">
    <source>
        <dbReference type="SAM" id="MobiDB-lite"/>
    </source>
</evidence>
<dbReference type="InterPro" id="IPR055179">
    <property type="entry name" value="Tex-like_central_region"/>
</dbReference>
<evidence type="ECO:0000256" key="6">
    <source>
        <dbReference type="ARBA" id="ARBA00067383"/>
    </source>
</evidence>
<keyword evidence="4" id="KW-0694">RNA-binding</keyword>
<evidence type="ECO:0000256" key="1">
    <source>
        <dbReference type="ARBA" id="ARBA00022499"/>
    </source>
</evidence>
<dbReference type="InterPro" id="IPR003029">
    <property type="entry name" value="S1_domain"/>
</dbReference>
<dbReference type="PANTHER" id="PTHR10724">
    <property type="entry name" value="30S RIBOSOMAL PROTEIN S1"/>
    <property type="match status" value="1"/>
</dbReference>
<dbReference type="GO" id="GO:0003723">
    <property type="term" value="F:RNA binding"/>
    <property type="evidence" value="ECO:0007669"/>
    <property type="project" value="UniProtKB-KW"/>
</dbReference>
<dbReference type="Pfam" id="PF22706">
    <property type="entry name" value="Tex_central_region"/>
    <property type="match status" value="1"/>
</dbReference>